<feature type="domain" description="HPt" evidence="13">
    <location>
        <begin position="1"/>
        <end position="101"/>
    </location>
</feature>
<keyword evidence="6" id="KW-0418">Kinase</keyword>
<proteinExistence type="predicted"/>
<comment type="function">
    <text evidence="8">Involved in the transmission of sensory signals from the chemoreceptors to the flagellar motors. CheA is autophosphorylated; it can transfer its phosphate group to either CheB or CheY.</text>
</comment>
<reference evidence="14 15" key="1">
    <citation type="journal article" date="2015" name="J. Microbiol.">
        <title>Sphingosinicella ginsenosidimutans sp. nov., with ginsenoside converting activity.</title>
        <authorList>
            <person name="Kim J.K."/>
            <person name="Kang M.S."/>
            <person name="Park S.C."/>
            <person name="Kim K.M."/>
            <person name="Choi K."/>
            <person name="Yoon M.H."/>
            <person name="Im W.T."/>
        </authorList>
    </citation>
    <scope>NUCLEOTIDE SEQUENCE [LARGE SCALE GENOMIC DNA]</scope>
    <source>
        <strain evidence="14 15">BS-11</strain>
    </source>
</reference>
<evidence type="ECO:0000256" key="4">
    <source>
        <dbReference type="ARBA" id="ARBA00022553"/>
    </source>
</evidence>
<feature type="modified residue" description="Phosphohistidine" evidence="9">
    <location>
        <position position="44"/>
    </location>
</feature>
<evidence type="ECO:0000256" key="6">
    <source>
        <dbReference type="ARBA" id="ARBA00022777"/>
    </source>
</evidence>
<dbReference type="FunFam" id="3.30.565.10:FF:000016">
    <property type="entry name" value="Chemotaxis protein CheA, putative"/>
    <property type="match status" value="1"/>
</dbReference>
<dbReference type="SMART" id="SM00387">
    <property type="entry name" value="HATPase_c"/>
    <property type="match status" value="1"/>
</dbReference>
<dbReference type="InterPro" id="IPR002545">
    <property type="entry name" value="CheW-lke_dom"/>
</dbReference>
<dbReference type="InterPro" id="IPR051315">
    <property type="entry name" value="Bact_Chemotaxis_CheA"/>
</dbReference>
<dbReference type="Gene3D" id="3.30.565.10">
    <property type="entry name" value="Histidine kinase-like ATPase, C-terminal domain"/>
    <property type="match status" value="1"/>
</dbReference>
<dbReference type="InterPro" id="IPR036641">
    <property type="entry name" value="HPT_dom_sf"/>
</dbReference>
<keyword evidence="15" id="KW-1185">Reference proteome</keyword>
<evidence type="ECO:0000259" key="13">
    <source>
        <dbReference type="PROSITE" id="PS50894"/>
    </source>
</evidence>
<keyword evidence="4 9" id="KW-0597">Phosphoprotein</keyword>
<dbReference type="SMART" id="SM00073">
    <property type="entry name" value="HPT"/>
    <property type="match status" value="1"/>
</dbReference>
<dbReference type="PROSITE" id="PS50851">
    <property type="entry name" value="CHEW"/>
    <property type="match status" value="1"/>
</dbReference>
<dbReference type="InterPro" id="IPR005467">
    <property type="entry name" value="His_kinase_dom"/>
</dbReference>
<evidence type="ECO:0000256" key="9">
    <source>
        <dbReference type="PROSITE-ProRule" id="PRU00110"/>
    </source>
</evidence>
<dbReference type="InterPro" id="IPR003594">
    <property type="entry name" value="HATPase_dom"/>
</dbReference>
<dbReference type="Gene3D" id="2.30.30.40">
    <property type="entry name" value="SH3 Domains"/>
    <property type="match status" value="1"/>
</dbReference>
<evidence type="ECO:0000256" key="5">
    <source>
        <dbReference type="ARBA" id="ARBA00022679"/>
    </source>
</evidence>
<dbReference type="SMART" id="SM00260">
    <property type="entry name" value="CheW"/>
    <property type="match status" value="1"/>
</dbReference>
<evidence type="ECO:0000259" key="12">
    <source>
        <dbReference type="PROSITE" id="PS50851"/>
    </source>
</evidence>
<evidence type="ECO:0000259" key="11">
    <source>
        <dbReference type="PROSITE" id="PS50109"/>
    </source>
</evidence>
<feature type="domain" description="Histidine kinase" evidence="11">
    <location>
        <begin position="138"/>
        <end position="394"/>
    </location>
</feature>
<dbReference type="InterPro" id="IPR008207">
    <property type="entry name" value="Sig_transdc_His_kin_Hpt_dom"/>
</dbReference>
<dbReference type="OrthoDB" id="9803176at2"/>
<evidence type="ECO:0000256" key="8">
    <source>
        <dbReference type="ARBA" id="ARBA00035100"/>
    </source>
</evidence>
<dbReference type="RefSeq" id="WP_147044070.1">
    <property type="nucleotide sequence ID" value="NZ_BAABIR010000001.1"/>
</dbReference>
<dbReference type="GO" id="GO:0005737">
    <property type="term" value="C:cytoplasm"/>
    <property type="evidence" value="ECO:0007669"/>
    <property type="project" value="InterPro"/>
</dbReference>
<dbReference type="PANTHER" id="PTHR43395">
    <property type="entry name" value="SENSOR HISTIDINE KINASE CHEA"/>
    <property type="match status" value="1"/>
</dbReference>
<feature type="domain" description="CheW-like" evidence="12">
    <location>
        <begin position="396"/>
        <end position="532"/>
    </location>
</feature>
<comment type="caution">
    <text evidence="14">The sequence shown here is derived from an EMBL/GenBank/DDBJ whole genome shotgun (WGS) entry which is preliminary data.</text>
</comment>
<dbReference type="AlphaFoldDB" id="A0A5C6TWA7"/>
<dbReference type="PRINTS" id="PR00344">
    <property type="entry name" value="BCTRLSENSOR"/>
</dbReference>
<keyword evidence="7" id="KW-0902">Two-component regulatory system</keyword>
<dbReference type="Pfam" id="PF02518">
    <property type="entry name" value="HATPase_c"/>
    <property type="match status" value="1"/>
</dbReference>
<dbReference type="SUPFAM" id="SSF55874">
    <property type="entry name" value="ATPase domain of HSP90 chaperone/DNA topoisomerase II/histidine kinase"/>
    <property type="match status" value="1"/>
</dbReference>
<accession>A0A5C6TWA7</accession>
<dbReference type="PANTHER" id="PTHR43395:SF1">
    <property type="entry name" value="CHEMOTAXIS PROTEIN CHEA"/>
    <property type="match status" value="1"/>
</dbReference>
<dbReference type="CDD" id="cd00088">
    <property type="entry name" value="HPT"/>
    <property type="match status" value="1"/>
</dbReference>
<feature type="region of interest" description="Disordered" evidence="10">
    <location>
        <begin position="733"/>
        <end position="754"/>
    </location>
</feature>
<dbReference type="Gene3D" id="1.20.120.160">
    <property type="entry name" value="HPT domain"/>
    <property type="match status" value="1"/>
</dbReference>
<dbReference type="SUPFAM" id="SSF47226">
    <property type="entry name" value="Histidine-containing phosphotransfer domain, HPT domain"/>
    <property type="match status" value="1"/>
</dbReference>
<dbReference type="SUPFAM" id="SSF50341">
    <property type="entry name" value="CheW-like"/>
    <property type="match status" value="1"/>
</dbReference>
<gene>
    <name evidence="14" type="ORF">FRZ32_13915</name>
</gene>
<name>A0A5C6TWA7_9SPHN</name>
<organism evidence="14 15">
    <name type="scientific">Allosphingosinicella ginsenosidimutans</name>
    <dbReference type="NCBI Taxonomy" id="1176539"/>
    <lineage>
        <taxon>Bacteria</taxon>
        <taxon>Pseudomonadati</taxon>
        <taxon>Pseudomonadota</taxon>
        <taxon>Alphaproteobacteria</taxon>
        <taxon>Sphingomonadales</taxon>
        <taxon>Sphingomonadaceae</taxon>
        <taxon>Allosphingosinicella</taxon>
    </lineage>
</organism>
<dbReference type="InterPro" id="IPR004105">
    <property type="entry name" value="CheA-like_dim"/>
</dbReference>
<dbReference type="SMART" id="SM01231">
    <property type="entry name" value="H-kinase_dim"/>
    <property type="match status" value="1"/>
</dbReference>
<evidence type="ECO:0000256" key="3">
    <source>
        <dbReference type="ARBA" id="ARBA00021495"/>
    </source>
</evidence>
<evidence type="ECO:0000256" key="1">
    <source>
        <dbReference type="ARBA" id="ARBA00000085"/>
    </source>
</evidence>
<evidence type="ECO:0000313" key="14">
    <source>
        <dbReference type="EMBL" id="TXC64647.1"/>
    </source>
</evidence>
<dbReference type="Pfam" id="PF01584">
    <property type="entry name" value="CheW"/>
    <property type="match status" value="1"/>
</dbReference>
<dbReference type="PROSITE" id="PS50894">
    <property type="entry name" value="HPT"/>
    <property type="match status" value="1"/>
</dbReference>
<keyword evidence="5" id="KW-0808">Transferase</keyword>
<dbReference type="EC" id="2.7.13.3" evidence="2"/>
<evidence type="ECO:0000256" key="10">
    <source>
        <dbReference type="SAM" id="MobiDB-lite"/>
    </source>
</evidence>
<evidence type="ECO:0000256" key="2">
    <source>
        <dbReference type="ARBA" id="ARBA00012438"/>
    </source>
</evidence>
<dbReference type="Proteomes" id="UP000321249">
    <property type="component" value="Unassembled WGS sequence"/>
</dbReference>
<dbReference type="Pfam" id="PF01627">
    <property type="entry name" value="Hpt"/>
    <property type="match status" value="1"/>
</dbReference>
<dbReference type="EMBL" id="VOQQ01000001">
    <property type="protein sequence ID" value="TXC64647.1"/>
    <property type="molecule type" value="Genomic_DNA"/>
</dbReference>
<sequence length="782" mass="83123">MDELINDFLAETRDMLQALSGAIVAWEAEPGDRERLDEIFRFVHTVKGNCGFFDLPRLQQLSHSAEDALAEVRAGRRVPDSRLVSAVLAVIDRIGELVQALETGEALASEDDEQLIADLAAAPAEPAAVPEPEAAPQAASDAGRKSMRSIRLSVDLLDRMMSGVSDAVLARNELGRRLRDTDRDVAIEAAFERVSACIAEIRDAITRTRMQRIDSLFAPLPRMVRDLCAELGKQVRLEMDGGDVELDREMIEMIRDPLSHIVRNAIDHGIEAPQKRGDKGPVGLLRVAARQAGNQIRIEVTDDGRGIDAETLVHKALAAGIVTPERAERMSLQQKMALIFSPGLSTASEVTAISGRGVGMDVVRANIERIGGLIDIDSRPGEGVRLVIRVPLTLTIIPALTVSAGGQIFAIPRAAIEEILRVAGSAVKIDTIGEARVATVRGRRVPLICLAELLGVEALPDAFGAKVILLKPAGGDLYALAVDMVHDHEELVVKPAAPAVMAAGIYAGTTLADDGRPILLLDPSGIASEAGVRLEGGEGDRHAAPAIADSVGRETSLLLFRGLDGGLRAIPVPVVERIEDVPVEAIRFSAGKLRVSTGGHIVALAGCAAAPEEGLLRILRLTDGRNELAYGFAEVVDIRSAVLDLKPATAPGEIAGVALIDGVQVEIVDPYWLFAAHGEATVKAEARPVCALPEGDPWMDNMLRPLIESLGYRVVGAGEGVAADIRIASAEAADPVPGGEGELLRLRATPEPSAGDDSIYRYDRAALLNALSRHAEKGRAHG</sequence>
<dbReference type="InterPro" id="IPR036890">
    <property type="entry name" value="HATPase_C_sf"/>
</dbReference>
<evidence type="ECO:0000256" key="7">
    <source>
        <dbReference type="ARBA" id="ARBA00023012"/>
    </source>
</evidence>
<dbReference type="InterPro" id="IPR036061">
    <property type="entry name" value="CheW-like_dom_sf"/>
</dbReference>
<dbReference type="GO" id="GO:0006935">
    <property type="term" value="P:chemotaxis"/>
    <property type="evidence" value="ECO:0007669"/>
    <property type="project" value="InterPro"/>
</dbReference>
<dbReference type="GO" id="GO:0000155">
    <property type="term" value="F:phosphorelay sensor kinase activity"/>
    <property type="evidence" value="ECO:0007669"/>
    <property type="project" value="InterPro"/>
</dbReference>
<protein>
    <recommendedName>
        <fullName evidence="3">Chemotaxis protein CheA</fullName>
        <ecNumber evidence="2">2.7.13.3</ecNumber>
    </recommendedName>
</protein>
<comment type="catalytic activity">
    <reaction evidence="1">
        <text>ATP + protein L-histidine = ADP + protein N-phospho-L-histidine.</text>
        <dbReference type="EC" id="2.7.13.3"/>
    </reaction>
</comment>
<dbReference type="PROSITE" id="PS50109">
    <property type="entry name" value="HIS_KIN"/>
    <property type="match status" value="1"/>
</dbReference>
<evidence type="ECO:0000313" key="15">
    <source>
        <dbReference type="Proteomes" id="UP000321249"/>
    </source>
</evidence>
<dbReference type="InterPro" id="IPR004358">
    <property type="entry name" value="Sig_transdc_His_kin-like_C"/>
</dbReference>